<evidence type="ECO:0008006" key="3">
    <source>
        <dbReference type="Google" id="ProtNLM"/>
    </source>
</evidence>
<protein>
    <recommendedName>
        <fullName evidence="3">AlpA family phage regulatory protein</fullName>
    </recommendedName>
</protein>
<evidence type="ECO:0000313" key="1">
    <source>
        <dbReference type="EMBL" id="EQX30737.1"/>
    </source>
</evidence>
<name>A0A0E2L878_ECOU3</name>
<dbReference type="PANTHER" id="PTHR36154">
    <property type="entry name" value="DNA-BINDING TRANSCRIPTIONAL ACTIVATOR ALPA"/>
    <property type="match status" value="1"/>
</dbReference>
<comment type="caution">
    <text evidence="1">The sequence shown here is derived from an EMBL/GenBank/DDBJ whole genome shotgun (WGS) entry which is preliminary data.</text>
</comment>
<sequence length="69" mass="8081">MREINEDRVIREKECRELTGVCRTTRYEMEKQGRFPSRISLGGRSVGWVRSEVVAWVNNRKRVNVGKTA</sequence>
<dbReference type="AlphaFoldDB" id="A0A0E2L878"/>
<dbReference type="Gene3D" id="1.10.238.160">
    <property type="match status" value="1"/>
</dbReference>
<dbReference type="HOGENOM" id="CLU_140176_15_4_6"/>
<dbReference type="RefSeq" id="WP_021561215.1">
    <property type="nucleotide sequence ID" value="NZ_KE701775.1"/>
</dbReference>
<reference evidence="2" key="1">
    <citation type="submission" date="2013-07" db="EMBL/GenBank/DDBJ databases">
        <title>The genome sequence of Escherichia coli UMEA 3162-1.</title>
        <authorList>
            <consortium name="The Broad Institute Genome Sequencing Platform"/>
            <consortium name="The Broad Institute Genome Sequencing Center for Infectious Disease"/>
            <person name="Feldgarden M."/>
            <person name="Frimodt-Moller N."/>
            <person name="Leihof R.F."/>
            <person name="Rasmussen L."/>
            <person name="Young S.K."/>
            <person name="Zeng Q."/>
            <person name="Gargeya S."/>
            <person name="Abouelleil A."/>
            <person name="Alvarado L."/>
            <person name="Berlin A.M."/>
            <person name="Chapman S.B."/>
            <person name="Gainer-Dewar J."/>
            <person name="Goldberg J."/>
            <person name="Gnerre S."/>
            <person name="Griggs A."/>
            <person name="Gujja S."/>
            <person name="Hansen M."/>
            <person name="Howarth C."/>
            <person name="Imamovic A."/>
            <person name="Larimer J."/>
            <person name="McCowan C."/>
            <person name="Murphy C."/>
            <person name="Pearson M."/>
            <person name="Poon T."/>
            <person name="Priest M."/>
            <person name="Roberts A."/>
            <person name="Saif S."/>
            <person name="Shea T."/>
            <person name="Sykes S."/>
            <person name="Wortman J."/>
            <person name="Nusbaum C."/>
            <person name="Birren B."/>
        </authorList>
    </citation>
    <scope>NUCLEOTIDE SEQUENCE [LARGE SCALE GENOMIC DNA]</scope>
    <source>
        <strain evidence="2">UMEA 3162-1</strain>
    </source>
</reference>
<dbReference type="PANTHER" id="PTHR36154:SF1">
    <property type="entry name" value="DNA-BINDING TRANSCRIPTIONAL ACTIVATOR ALPA"/>
    <property type="match status" value="1"/>
</dbReference>
<dbReference type="Proteomes" id="UP000016035">
    <property type="component" value="Unassembled WGS sequence"/>
</dbReference>
<accession>A0A0E2L878</accession>
<proteinExistence type="predicted"/>
<dbReference type="PATRIC" id="fig|1281200.3.peg.892"/>
<dbReference type="Pfam" id="PF05930">
    <property type="entry name" value="Phage_AlpA"/>
    <property type="match status" value="1"/>
</dbReference>
<evidence type="ECO:0000313" key="2">
    <source>
        <dbReference type="Proteomes" id="UP000016035"/>
    </source>
</evidence>
<dbReference type="InterPro" id="IPR052931">
    <property type="entry name" value="Prophage_regulatory_activator"/>
</dbReference>
<organism evidence="1 2">
    <name type="scientific">Escherichia coli (strain UMEA 3162-1)</name>
    <dbReference type="NCBI Taxonomy" id="1281200"/>
    <lineage>
        <taxon>Bacteria</taxon>
        <taxon>Pseudomonadati</taxon>
        <taxon>Pseudomonadota</taxon>
        <taxon>Gammaproteobacteria</taxon>
        <taxon>Enterobacterales</taxon>
        <taxon>Enterobacteriaceae</taxon>
        <taxon>Escherichia</taxon>
    </lineage>
</organism>
<dbReference type="InterPro" id="IPR010260">
    <property type="entry name" value="AlpA"/>
</dbReference>
<gene>
    <name evidence="1" type="ORF">G925_00862</name>
</gene>
<dbReference type="EMBL" id="AWBU01000009">
    <property type="protein sequence ID" value="EQX30737.1"/>
    <property type="molecule type" value="Genomic_DNA"/>
</dbReference>